<dbReference type="RefSeq" id="WP_053491145.1">
    <property type="nucleotide sequence ID" value="NZ_LIUT01000008.1"/>
</dbReference>
<keyword evidence="4 6" id="KW-1133">Transmembrane helix</keyword>
<evidence type="ECO:0000256" key="2">
    <source>
        <dbReference type="ARBA" id="ARBA00022475"/>
    </source>
</evidence>
<dbReference type="InterPro" id="IPR005598">
    <property type="entry name" value="ATP_synth_I"/>
</dbReference>
<keyword evidence="5 6" id="KW-0472">Membrane</keyword>
<comment type="caution">
    <text evidence="7">The sequence shown here is derived from an EMBL/GenBank/DDBJ whole genome shotgun (WGS) entry which is preliminary data.</text>
</comment>
<comment type="subcellular location">
    <subcellularLocation>
        <location evidence="1">Cell membrane</location>
        <topology evidence="1">Multi-pass membrane protein</topology>
    </subcellularLocation>
</comment>
<evidence type="ECO:0000256" key="3">
    <source>
        <dbReference type="ARBA" id="ARBA00022692"/>
    </source>
</evidence>
<dbReference type="PATRIC" id="fig|1705565.3.peg.1598"/>
<evidence type="ECO:0000256" key="5">
    <source>
        <dbReference type="ARBA" id="ARBA00023136"/>
    </source>
</evidence>
<dbReference type="Proteomes" id="UP000036932">
    <property type="component" value="Unassembled WGS sequence"/>
</dbReference>
<evidence type="ECO:0000313" key="7">
    <source>
        <dbReference type="EMBL" id="KOR76250.1"/>
    </source>
</evidence>
<gene>
    <name evidence="7" type="ORF">AM231_26885</name>
</gene>
<keyword evidence="8" id="KW-1185">Reference proteome</keyword>
<feature type="transmembrane region" description="Helical" evidence="6">
    <location>
        <begin position="98"/>
        <end position="122"/>
    </location>
</feature>
<evidence type="ECO:0000256" key="6">
    <source>
        <dbReference type="SAM" id="Phobius"/>
    </source>
</evidence>
<name>A0A0M1N2I0_9BACL</name>
<keyword evidence="2" id="KW-1003">Cell membrane</keyword>
<dbReference type="OrthoDB" id="2678639at2"/>
<feature type="transmembrane region" description="Helical" evidence="6">
    <location>
        <begin position="75"/>
        <end position="92"/>
    </location>
</feature>
<proteinExistence type="predicted"/>
<feature type="transmembrane region" description="Helical" evidence="6">
    <location>
        <begin position="36"/>
        <end position="54"/>
    </location>
</feature>
<evidence type="ECO:0000313" key="8">
    <source>
        <dbReference type="Proteomes" id="UP000036932"/>
    </source>
</evidence>
<dbReference type="EMBL" id="LIUT01000008">
    <property type="protein sequence ID" value="KOR76250.1"/>
    <property type="molecule type" value="Genomic_DNA"/>
</dbReference>
<organism evidence="7 8">
    <name type="scientific">Paenibacillus solani</name>
    <dbReference type="NCBI Taxonomy" id="1705565"/>
    <lineage>
        <taxon>Bacteria</taxon>
        <taxon>Bacillati</taxon>
        <taxon>Bacillota</taxon>
        <taxon>Bacilli</taxon>
        <taxon>Bacillales</taxon>
        <taxon>Paenibacillaceae</taxon>
        <taxon>Paenibacillus</taxon>
    </lineage>
</organism>
<reference evidence="8" key="1">
    <citation type="submission" date="2015-08" db="EMBL/GenBank/DDBJ databases">
        <title>Genome sequencing project for genomic taxonomy and phylogenomics of Bacillus-like bacteria.</title>
        <authorList>
            <person name="Liu B."/>
            <person name="Wang J."/>
            <person name="Zhu Y."/>
            <person name="Liu G."/>
            <person name="Chen Q."/>
            <person name="Chen Z."/>
            <person name="Lan J."/>
            <person name="Che J."/>
            <person name="Ge C."/>
            <person name="Shi H."/>
            <person name="Pan Z."/>
            <person name="Liu X."/>
        </authorList>
    </citation>
    <scope>NUCLEOTIDE SEQUENCE [LARGE SCALE GENOMIC DNA]</scope>
    <source>
        <strain evidence="8">FJAT-22460</strain>
    </source>
</reference>
<dbReference type="Pfam" id="PF03899">
    <property type="entry name" value="ATP-synt_I"/>
    <property type="match status" value="1"/>
</dbReference>
<dbReference type="AlphaFoldDB" id="A0A0M1N2I0"/>
<evidence type="ECO:0000256" key="4">
    <source>
        <dbReference type="ARBA" id="ARBA00022989"/>
    </source>
</evidence>
<dbReference type="GO" id="GO:0005886">
    <property type="term" value="C:plasma membrane"/>
    <property type="evidence" value="ECO:0007669"/>
    <property type="project" value="UniProtKB-SubCell"/>
</dbReference>
<protein>
    <submittedName>
        <fullName evidence="7">ATP synthase I</fullName>
    </submittedName>
</protein>
<accession>A0A0M1N2I0</accession>
<sequence>MNDLTTSIVNGVTRVSILLLSALFLGWALYPDYRPEESGLILGIVGGLFNVRFLSIKVRQLVDLAVSQERRRFSFGFVTRLCIAFLIVMMAAKLEQVSLGATIIGLFIPQLLMIPVSIIVSLRMKN</sequence>
<feature type="transmembrane region" description="Helical" evidence="6">
    <location>
        <begin position="12"/>
        <end position="30"/>
    </location>
</feature>
<keyword evidence="3 6" id="KW-0812">Transmembrane</keyword>
<evidence type="ECO:0000256" key="1">
    <source>
        <dbReference type="ARBA" id="ARBA00004651"/>
    </source>
</evidence>